<evidence type="ECO:0000256" key="1">
    <source>
        <dbReference type="SAM" id="Phobius"/>
    </source>
</evidence>
<evidence type="ECO:0000313" key="3">
    <source>
        <dbReference type="Proteomes" id="UP000321196"/>
    </source>
</evidence>
<dbReference type="Pfam" id="PF20619">
    <property type="entry name" value="DUF6804"/>
    <property type="match status" value="1"/>
</dbReference>
<keyword evidence="1" id="KW-0472">Membrane</keyword>
<dbReference type="InterPro" id="IPR046548">
    <property type="entry name" value="DUF6804"/>
</dbReference>
<keyword evidence="1" id="KW-0812">Transmembrane</keyword>
<feature type="transmembrane region" description="Helical" evidence="1">
    <location>
        <begin position="38"/>
        <end position="56"/>
    </location>
</feature>
<sequence length="113" mass="12249">MPAAADLPPYQRNALAPSLLVAAYLFVSPLLVSGEWPLVTRFVVTIFAVIVGWYAIQGRQWWWLPILAAIAVIWNPAYPLQLGEAFFTVAAPIAAVTFLVAGVLIKTPRTAAS</sequence>
<accession>A0A5C8HK10</accession>
<name>A0A5C8HK10_9MICO</name>
<feature type="transmembrane region" description="Helical" evidence="1">
    <location>
        <begin position="61"/>
        <end position="79"/>
    </location>
</feature>
<comment type="caution">
    <text evidence="2">The sequence shown here is derived from an EMBL/GenBank/DDBJ whole genome shotgun (WGS) entry which is preliminary data.</text>
</comment>
<keyword evidence="3" id="KW-1185">Reference proteome</keyword>
<dbReference type="AlphaFoldDB" id="A0A5C8HK10"/>
<reference evidence="2 3" key="1">
    <citation type="submission" date="2019-08" db="EMBL/GenBank/DDBJ databases">
        <authorList>
            <person name="Dong K."/>
        </authorList>
    </citation>
    <scope>NUCLEOTIDE SEQUENCE [LARGE SCALE GENOMIC DNA]</scope>
    <source>
        <strain evidence="2 3">M4-8</strain>
    </source>
</reference>
<dbReference type="RefSeq" id="WP_147826694.1">
    <property type="nucleotide sequence ID" value="NZ_BAAARG010000005.1"/>
</dbReference>
<dbReference type="Proteomes" id="UP000321196">
    <property type="component" value="Unassembled WGS sequence"/>
</dbReference>
<dbReference type="OrthoDB" id="5125716at2"/>
<protein>
    <submittedName>
        <fullName evidence="2">Uncharacterized protein</fullName>
    </submittedName>
</protein>
<evidence type="ECO:0000313" key="2">
    <source>
        <dbReference type="EMBL" id="TXK02760.1"/>
    </source>
</evidence>
<proteinExistence type="predicted"/>
<gene>
    <name evidence="2" type="ORF">FVP60_12855</name>
</gene>
<dbReference type="EMBL" id="VRSW01000006">
    <property type="protein sequence ID" value="TXK02760.1"/>
    <property type="molecule type" value="Genomic_DNA"/>
</dbReference>
<organism evidence="2 3">
    <name type="scientific">Microbacterium mitrae</name>
    <dbReference type="NCBI Taxonomy" id="664640"/>
    <lineage>
        <taxon>Bacteria</taxon>
        <taxon>Bacillati</taxon>
        <taxon>Actinomycetota</taxon>
        <taxon>Actinomycetes</taxon>
        <taxon>Micrococcales</taxon>
        <taxon>Microbacteriaceae</taxon>
        <taxon>Microbacterium</taxon>
    </lineage>
</organism>
<feature type="transmembrane region" description="Helical" evidence="1">
    <location>
        <begin position="12"/>
        <end position="32"/>
    </location>
</feature>
<keyword evidence="1" id="KW-1133">Transmembrane helix</keyword>
<feature type="transmembrane region" description="Helical" evidence="1">
    <location>
        <begin position="85"/>
        <end position="105"/>
    </location>
</feature>